<evidence type="ECO:0000256" key="2">
    <source>
        <dbReference type="ARBA" id="ARBA00009773"/>
    </source>
</evidence>
<evidence type="ECO:0000313" key="7">
    <source>
        <dbReference type="EMBL" id="RBP03760.1"/>
    </source>
</evidence>
<dbReference type="GO" id="GO:0055085">
    <property type="term" value="P:transmembrane transport"/>
    <property type="evidence" value="ECO:0007669"/>
    <property type="project" value="TreeGrafter"/>
</dbReference>
<comment type="subcellular location">
    <subcellularLocation>
        <location evidence="1">Membrane</location>
        <topology evidence="1">Multi-pass membrane protein</topology>
    </subcellularLocation>
</comment>
<dbReference type="RefSeq" id="WP_245428169.1">
    <property type="nucleotide sequence ID" value="NZ_QNRK01000042.1"/>
</dbReference>
<sequence>MSDRRPRPIPAVIVDESAQPVDRLRLLSVWSAASIAVVAVGAALFVAREMLLPIVTAFVVGVMLSPLAKALEARRIPRVVSAALIVLITALLIALIVGLIATPVAELAEKLPAMGDKLHTFDGLFGFWRRVEASLGIHAGGAAVALPEPSISWVPTTIGYISPPVTGLLYFLVVLLLFISWWPDLRRQLVMTFASRDSRLRVLRILNEVEDSLAGYLVTVTSINLAVGAAAGLIALATGLPTPIGFGTLAATLNFIPIVGPIAMTAVLAVVGVVTGATLGMGLLPAALFMLVVFVEGQFITPAIIGRKIEINALAVLLSLMFWSWMWGPMGAFLSSPLLIVGLILHDHLAPEQRP</sequence>
<dbReference type="AlphaFoldDB" id="A0A366EPZ0"/>
<evidence type="ECO:0000256" key="4">
    <source>
        <dbReference type="ARBA" id="ARBA00022989"/>
    </source>
</evidence>
<evidence type="ECO:0000256" key="5">
    <source>
        <dbReference type="ARBA" id="ARBA00023136"/>
    </source>
</evidence>
<evidence type="ECO:0000313" key="8">
    <source>
        <dbReference type="Proteomes" id="UP000253529"/>
    </source>
</evidence>
<reference evidence="7 8" key="1">
    <citation type="submission" date="2018-06" db="EMBL/GenBank/DDBJ databases">
        <title>Genomic Encyclopedia of Type Strains, Phase IV (KMG-IV): sequencing the most valuable type-strain genomes for metagenomic binning, comparative biology and taxonomic classification.</title>
        <authorList>
            <person name="Goeker M."/>
        </authorList>
    </citation>
    <scope>NUCLEOTIDE SEQUENCE [LARGE SCALE GENOMIC DNA]</scope>
    <source>
        <strain evidence="7 8">DSM 24875</strain>
    </source>
</reference>
<comment type="caution">
    <text evidence="7">The sequence shown here is derived from an EMBL/GenBank/DDBJ whole genome shotgun (WGS) entry which is preliminary data.</text>
</comment>
<name>A0A366EPZ0_9HYPH</name>
<dbReference type="Pfam" id="PF01594">
    <property type="entry name" value="AI-2E_transport"/>
    <property type="match status" value="1"/>
</dbReference>
<dbReference type="EMBL" id="QNRK01000042">
    <property type="protein sequence ID" value="RBP03760.1"/>
    <property type="molecule type" value="Genomic_DNA"/>
</dbReference>
<dbReference type="PANTHER" id="PTHR21716">
    <property type="entry name" value="TRANSMEMBRANE PROTEIN"/>
    <property type="match status" value="1"/>
</dbReference>
<feature type="transmembrane region" description="Helical" evidence="6">
    <location>
        <begin position="26"/>
        <end position="45"/>
    </location>
</feature>
<evidence type="ECO:0000256" key="3">
    <source>
        <dbReference type="ARBA" id="ARBA00022692"/>
    </source>
</evidence>
<dbReference type="PANTHER" id="PTHR21716:SF16">
    <property type="entry name" value="BLL1467 PROTEIN"/>
    <property type="match status" value="1"/>
</dbReference>
<feature type="transmembrane region" description="Helical" evidence="6">
    <location>
        <begin position="158"/>
        <end position="182"/>
    </location>
</feature>
<evidence type="ECO:0000256" key="1">
    <source>
        <dbReference type="ARBA" id="ARBA00004141"/>
    </source>
</evidence>
<gene>
    <name evidence="7" type="ORF">DFR50_1427</name>
</gene>
<evidence type="ECO:0000256" key="6">
    <source>
        <dbReference type="SAM" id="Phobius"/>
    </source>
</evidence>
<dbReference type="GO" id="GO:0016020">
    <property type="term" value="C:membrane"/>
    <property type="evidence" value="ECO:0007669"/>
    <property type="project" value="UniProtKB-SubCell"/>
</dbReference>
<feature type="transmembrane region" description="Helical" evidence="6">
    <location>
        <begin position="249"/>
        <end position="271"/>
    </location>
</feature>
<protein>
    <submittedName>
        <fullName evidence="7">Putative PurR-regulated permease PerM</fullName>
    </submittedName>
</protein>
<keyword evidence="3 6" id="KW-0812">Transmembrane</keyword>
<dbReference type="Proteomes" id="UP000253529">
    <property type="component" value="Unassembled WGS sequence"/>
</dbReference>
<comment type="similarity">
    <text evidence="2">Belongs to the autoinducer-2 exporter (AI-2E) (TC 2.A.86) family.</text>
</comment>
<accession>A0A366EPZ0</accession>
<proteinExistence type="inferred from homology"/>
<organism evidence="7 8">
    <name type="scientific">Roseiarcus fermentans</name>
    <dbReference type="NCBI Taxonomy" id="1473586"/>
    <lineage>
        <taxon>Bacteria</taxon>
        <taxon>Pseudomonadati</taxon>
        <taxon>Pseudomonadota</taxon>
        <taxon>Alphaproteobacteria</taxon>
        <taxon>Hyphomicrobiales</taxon>
        <taxon>Roseiarcaceae</taxon>
        <taxon>Roseiarcus</taxon>
    </lineage>
</organism>
<feature type="transmembrane region" description="Helical" evidence="6">
    <location>
        <begin position="51"/>
        <end position="68"/>
    </location>
</feature>
<feature type="transmembrane region" description="Helical" evidence="6">
    <location>
        <begin position="213"/>
        <end position="237"/>
    </location>
</feature>
<feature type="transmembrane region" description="Helical" evidence="6">
    <location>
        <begin position="277"/>
        <end position="297"/>
    </location>
</feature>
<keyword evidence="5 6" id="KW-0472">Membrane</keyword>
<keyword evidence="8" id="KW-1185">Reference proteome</keyword>
<feature type="transmembrane region" description="Helical" evidence="6">
    <location>
        <begin position="332"/>
        <end position="350"/>
    </location>
</feature>
<feature type="transmembrane region" description="Helical" evidence="6">
    <location>
        <begin position="80"/>
        <end position="105"/>
    </location>
</feature>
<dbReference type="InterPro" id="IPR002549">
    <property type="entry name" value="AI-2E-like"/>
</dbReference>
<keyword evidence="4 6" id="KW-1133">Transmembrane helix</keyword>